<dbReference type="RefSeq" id="WP_264499611.1">
    <property type="nucleotide sequence ID" value="NZ_JAPDDS010000001.1"/>
</dbReference>
<reference evidence="1 2" key="1">
    <citation type="submission" date="2022-10" db="EMBL/GenBank/DDBJ databases">
        <title>Luteolibacter flavescens strain MCCC 1K03193, whole genome shotgun sequencing project.</title>
        <authorList>
            <person name="Zhao G."/>
            <person name="Shen L."/>
        </authorList>
    </citation>
    <scope>NUCLEOTIDE SEQUENCE [LARGE SCALE GENOMIC DNA]</scope>
    <source>
        <strain evidence="1 2">MCCC 1K03193</strain>
    </source>
</reference>
<accession>A0ABT3FJA7</accession>
<evidence type="ECO:0000313" key="2">
    <source>
        <dbReference type="Proteomes" id="UP001207930"/>
    </source>
</evidence>
<keyword evidence="2" id="KW-1185">Reference proteome</keyword>
<dbReference type="Proteomes" id="UP001207930">
    <property type="component" value="Unassembled WGS sequence"/>
</dbReference>
<protein>
    <submittedName>
        <fullName evidence="1">Uncharacterized protein</fullName>
    </submittedName>
</protein>
<dbReference type="EMBL" id="JAPDDS010000001">
    <property type="protein sequence ID" value="MCW1883653.1"/>
    <property type="molecule type" value="Genomic_DNA"/>
</dbReference>
<sequence>MRSIVGAVFLTAGVCFAGEPTHNLSKESAVKLINLLIEDHQERIQIVMISEGSKVTRGLEEKNVRRVMAIHPVPEEGRRVRRVQTYDFHWNDEYGWHCWEKREERGVDVVYIYSELQGEVVVK</sequence>
<organism evidence="1 2">
    <name type="scientific">Luteolibacter flavescens</name>
    <dbReference type="NCBI Taxonomy" id="1859460"/>
    <lineage>
        <taxon>Bacteria</taxon>
        <taxon>Pseudomonadati</taxon>
        <taxon>Verrucomicrobiota</taxon>
        <taxon>Verrucomicrobiia</taxon>
        <taxon>Verrucomicrobiales</taxon>
        <taxon>Verrucomicrobiaceae</taxon>
        <taxon>Luteolibacter</taxon>
    </lineage>
</organism>
<evidence type="ECO:0000313" key="1">
    <source>
        <dbReference type="EMBL" id="MCW1883653.1"/>
    </source>
</evidence>
<proteinExistence type="predicted"/>
<gene>
    <name evidence="1" type="ORF">OKA04_02865</name>
</gene>
<name>A0ABT3FJA7_9BACT</name>
<comment type="caution">
    <text evidence="1">The sequence shown here is derived from an EMBL/GenBank/DDBJ whole genome shotgun (WGS) entry which is preliminary data.</text>
</comment>